<comment type="caution">
    <text evidence="2">The sequence shown here is derived from an EMBL/GenBank/DDBJ whole genome shotgun (WGS) entry which is preliminary data.</text>
</comment>
<gene>
    <name evidence="2" type="ORF">E7Y31_22060</name>
</gene>
<evidence type="ECO:0000313" key="2">
    <source>
        <dbReference type="EMBL" id="THJ34666.1"/>
    </source>
</evidence>
<feature type="transmembrane region" description="Helical" evidence="1">
    <location>
        <begin position="172"/>
        <end position="190"/>
    </location>
</feature>
<feature type="transmembrane region" description="Helical" evidence="1">
    <location>
        <begin position="44"/>
        <end position="63"/>
    </location>
</feature>
<dbReference type="GO" id="GO:0005524">
    <property type="term" value="F:ATP binding"/>
    <property type="evidence" value="ECO:0007669"/>
    <property type="project" value="UniProtKB-KW"/>
</dbReference>
<feature type="non-terminal residue" evidence="2">
    <location>
        <position position="347"/>
    </location>
</feature>
<name>A0A4S5BXH2_9ACTN</name>
<proteinExistence type="predicted"/>
<feature type="transmembrane region" description="Helical" evidence="1">
    <location>
        <begin position="20"/>
        <end position="38"/>
    </location>
</feature>
<feature type="transmembrane region" description="Helical" evidence="1">
    <location>
        <begin position="70"/>
        <end position="89"/>
    </location>
</feature>
<keyword evidence="2" id="KW-0547">Nucleotide-binding</keyword>
<sequence length="347" mass="34829">MRSPLSASDALTAVLVRTFAMLRVLGVVTTALYLASWYSRHPVGLAAVLLVLVWGLGYAALSLRGRLGTGLVLANVGVGAAGALVAGAAVPAVSVGGAGTWIYLGCAHAALVAGAMTSRWVLAGVLVTLCAALAGGVGLAGRLAAAVPTDAGWSASMAARSASDPGGSHRRVAVAILLIAFLSLLVRFGVGRLRATAGRADDQLQAAADHERAEMIAVARARAERERERVLHDTVLNTLAGIAWGGGGDAPLTRTQAEDAIVAVRGLLDAPPGDGARSLDARLDAVAVAARLRGLRVRLGRTGTVGVPGSLLAGNGSGQELPPEVAAALAAATAELLSNVRRPAATG</sequence>
<accession>A0A4S5BXH2</accession>
<keyword evidence="2" id="KW-0067">ATP-binding</keyword>
<protein>
    <submittedName>
        <fullName evidence="2">ATP-binding protein</fullName>
    </submittedName>
</protein>
<organism evidence="2 3">
    <name type="scientific">Candidatus Frankia alpina</name>
    <dbReference type="NCBI Taxonomy" id="2699483"/>
    <lineage>
        <taxon>Bacteria</taxon>
        <taxon>Bacillati</taxon>
        <taxon>Actinomycetota</taxon>
        <taxon>Actinomycetes</taxon>
        <taxon>Frankiales</taxon>
        <taxon>Frankiaceae</taxon>
        <taxon>Frankia</taxon>
    </lineage>
</organism>
<keyword evidence="1" id="KW-0812">Transmembrane</keyword>
<feature type="transmembrane region" description="Helical" evidence="1">
    <location>
        <begin position="120"/>
        <end position="140"/>
    </location>
</feature>
<evidence type="ECO:0000313" key="3">
    <source>
        <dbReference type="Proteomes" id="UP000305282"/>
    </source>
</evidence>
<dbReference type="Proteomes" id="UP000305282">
    <property type="component" value="Unassembled WGS sequence"/>
</dbReference>
<feature type="transmembrane region" description="Helical" evidence="1">
    <location>
        <begin position="95"/>
        <end position="113"/>
    </location>
</feature>
<keyword evidence="1" id="KW-1133">Transmembrane helix</keyword>
<evidence type="ECO:0000256" key="1">
    <source>
        <dbReference type="SAM" id="Phobius"/>
    </source>
</evidence>
<reference evidence="2 3" key="1">
    <citation type="submission" date="2019-04" db="EMBL/GenBank/DDBJ databases">
        <title>Draft genome sequences for three unisolated Alnus-infective Frankia Sp+ strains, AgTrS, AiOr and AvVan, the first sequenced Frankia strains able to sporulate in-planta.</title>
        <authorList>
            <person name="Bethencourt L."/>
            <person name="Vautrin F."/>
            <person name="Taib N."/>
            <person name="Dubost A."/>
            <person name="Castro-Garcia L."/>
            <person name="Imbaud O."/>
            <person name="Abrouk D."/>
            <person name="Fournier P."/>
            <person name="Briolay J."/>
            <person name="Nguyen A."/>
            <person name="Normand P."/>
            <person name="Fernandez M.P."/>
            <person name="Brochier-Armanet C."/>
            <person name="Herrera-Belaroussi A."/>
        </authorList>
    </citation>
    <scope>NUCLEOTIDE SEQUENCE [LARGE SCALE GENOMIC DNA]</scope>
    <source>
        <strain evidence="2 3">AvVan</strain>
    </source>
</reference>
<keyword evidence="1" id="KW-0472">Membrane</keyword>
<dbReference type="EMBL" id="SSXH01000922">
    <property type="protein sequence ID" value="THJ34666.1"/>
    <property type="molecule type" value="Genomic_DNA"/>
</dbReference>
<keyword evidence="3" id="KW-1185">Reference proteome</keyword>
<dbReference type="AlphaFoldDB" id="A0A4S5BXH2"/>